<dbReference type="PANTHER" id="PTHR44196:SF1">
    <property type="entry name" value="DEHYDROGENASE_REDUCTASE SDR FAMILY MEMBER 7B"/>
    <property type="match status" value="1"/>
</dbReference>
<dbReference type="PROSITE" id="PS00061">
    <property type="entry name" value="ADH_SHORT"/>
    <property type="match status" value="1"/>
</dbReference>
<sequence length="320" mass="34524">MVTGASSGIGRATALAFARHGAAVVLAARRAAALESAAEQCRAHGVPAMAAPVDVTDEEAVRELARSAVDRFGRLDVWVNNAGVTLWGRTEEVPMTVFRRVMETDFFGYVHGARAALPHFREQGRGVLINNASLLSVVSEPYAAAYVAAKHAVLGFAKSLRQELALDGLAGRVRVCSAMPATIDTPLFQHSGNYAGRRAKAMRPVYPPERVARTLVNLARWPRREVFVGPTGRMLARQWRIAPALTERVTAWVVDRDQFERQRLVPADDGNLFAPVGFGDSVDGGWGGRRAQARRRALTAAVAGAGLVGATATALRRPRR</sequence>
<evidence type="ECO:0000256" key="1">
    <source>
        <dbReference type="ARBA" id="ARBA00006484"/>
    </source>
</evidence>
<dbReference type="GO" id="GO:0016491">
    <property type="term" value="F:oxidoreductase activity"/>
    <property type="evidence" value="ECO:0007669"/>
    <property type="project" value="UniProtKB-KW"/>
</dbReference>
<accession>A0A1M4XHV3</accession>
<dbReference type="Gene3D" id="3.40.50.720">
    <property type="entry name" value="NAD(P)-binding Rossmann-like Domain"/>
    <property type="match status" value="1"/>
</dbReference>
<dbReference type="SUPFAM" id="SSF51735">
    <property type="entry name" value="NAD(P)-binding Rossmann-fold domains"/>
    <property type="match status" value="1"/>
</dbReference>
<dbReference type="PANTHER" id="PTHR44196">
    <property type="entry name" value="DEHYDROGENASE/REDUCTASE SDR FAMILY MEMBER 7B"/>
    <property type="match status" value="1"/>
</dbReference>
<gene>
    <name evidence="4" type="ORF">SAMN05444320_10214</name>
</gene>
<dbReference type="Pfam" id="PF00106">
    <property type="entry name" value="adh_short"/>
    <property type="match status" value="1"/>
</dbReference>
<dbReference type="PRINTS" id="PR00080">
    <property type="entry name" value="SDRFAMILY"/>
</dbReference>
<dbReference type="Proteomes" id="UP000184501">
    <property type="component" value="Unassembled WGS sequence"/>
</dbReference>
<comment type="similarity">
    <text evidence="1 3">Belongs to the short-chain dehydrogenases/reductases (SDR) family.</text>
</comment>
<evidence type="ECO:0000256" key="3">
    <source>
        <dbReference type="RuleBase" id="RU000363"/>
    </source>
</evidence>
<keyword evidence="5" id="KW-1185">Reference proteome</keyword>
<dbReference type="STRING" id="2017.SAMN05444320_10214"/>
<evidence type="ECO:0000256" key="2">
    <source>
        <dbReference type="ARBA" id="ARBA00023002"/>
    </source>
</evidence>
<evidence type="ECO:0000313" key="4">
    <source>
        <dbReference type="EMBL" id="SHE93257.1"/>
    </source>
</evidence>
<reference evidence="4 5" key="1">
    <citation type="submission" date="2016-11" db="EMBL/GenBank/DDBJ databases">
        <authorList>
            <person name="Jaros S."/>
            <person name="Januszkiewicz K."/>
            <person name="Wedrychowicz H."/>
        </authorList>
    </citation>
    <scope>NUCLEOTIDE SEQUENCE [LARGE SCALE GENOMIC DNA]</scope>
    <source>
        <strain evidence="4 5">DSM 44523</strain>
    </source>
</reference>
<dbReference type="NCBIfam" id="NF005495">
    <property type="entry name" value="PRK07109.1"/>
    <property type="match status" value="1"/>
</dbReference>
<keyword evidence="2" id="KW-0560">Oxidoreductase</keyword>
<dbReference type="EMBL" id="FQVN01000002">
    <property type="protein sequence ID" value="SHE93257.1"/>
    <property type="molecule type" value="Genomic_DNA"/>
</dbReference>
<name>A0A1M4XHV3_STRHI</name>
<dbReference type="InterPro" id="IPR002347">
    <property type="entry name" value="SDR_fam"/>
</dbReference>
<evidence type="ECO:0000313" key="5">
    <source>
        <dbReference type="Proteomes" id="UP000184501"/>
    </source>
</evidence>
<dbReference type="PRINTS" id="PR00081">
    <property type="entry name" value="GDHRDH"/>
</dbReference>
<dbReference type="AlphaFoldDB" id="A0A1M4XHV3"/>
<dbReference type="FunFam" id="3.40.50.720:FF:000084">
    <property type="entry name" value="Short-chain dehydrogenase reductase"/>
    <property type="match status" value="1"/>
</dbReference>
<protein>
    <submittedName>
        <fullName evidence="4">Short-chain dehydrogenase</fullName>
    </submittedName>
</protein>
<dbReference type="GO" id="GO:0016020">
    <property type="term" value="C:membrane"/>
    <property type="evidence" value="ECO:0007669"/>
    <property type="project" value="TreeGrafter"/>
</dbReference>
<dbReference type="InterPro" id="IPR020904">
    <property type="entry name" value="Sc_DH/Rdtase_CS"/>
</dbReference>
<organism evidence="4 5">
    <name type="scientific">Streptoalloteichus hindustanus</name>
    <dbReference type="NCBI Taxonomy" id="2017"/>
    <lineage>
        <taxon>Bacteria</taxon>
        <taxon>Bacillati</taxon>
        <taxon>Actinomycetota</taxon>
        <taxon>Actinomycetes</taxon>
        <taxon>Pseudonocardiales</taxon>
        <taxon>Pseudonocardiaceae</taxon>
        <taxon>Streptoalloteichus</taxon>
    </lineage>
</organism>
<proteinExistence type="inferred from homology"/>
<dbReference type="InterPro" id="IPR036291">
    <property type="entry name" value="NAD(P)-bd_dom_sf"/>
</dbReference>